<evidence type="ECO:0000313" key="2">
    <source>
        <dbReference type="EMBL" id="KAF6084411.1"/>
    </source>
</evidence>
<reference evidence="2 3" key="1">
    <citation type="journal article" date="2020" name="Nature">
        <title>Six reference-quality genomes reveal evolution of bat adaptations.</title>
        <authorList>
            <person name="Jebb D."/>
            <person name="Huang Z."/>
            <person name="Pippel M."/>
            <person name="Hughes G.M."/>
            <person name="Lavrichenko K."/>
            <person name="Devanna P."/>
            <person name="Winkler S."/>
            <person name="Jermiin L.S."/>
            <person name="Skirmuntt E.C."/>
            <person name="Katzourakis A."/>
            <person name="Burkitt-Gray L."/>
            <person name="Ray D.A."/>
            <person name="Sullivan K.A.M."/>
            <person name="Roscito J.G."/>
            <person name="Kirilenko B.M."/>
            <person name="Davalos L.M."/>
            <person name="Corthals A.P."/>
            <person name="Power M.L."/>
            <person name="Jones G."/>
            <person name="Ransome R.D."/>
            <person name="Dechmann D.K.N."/>
            <person name="Locatelli A.G."/>
            <person name="Puechmaille S.J."/>
            <person name="Fedrigo O."/>
            <person name="Jarvis E.D."/>
            <person name="Hiller M."/>
            <person name="Vernes S.C."/>
            <person name="Myers E.W."/>
            <person name="Teeling E.C."/>
        </authorList>
    </citation>
    <scope>NUCLEOTIDE SEQUENCE [LARGE SCALE GENOMIC DNA]</scope>
    <source>
        <strain evidence="2">Bat1K_MPI-CBG_1</strain>
    </source>
</reference>
<keyword evidence="1" id="KW-0472">Membrane</keyword>
<dbReference type="EMBL" id="JABVXQ010000012">
    <property type="protein sequence ID" value="KAF6084411.1"/>
    <property type="molecule type" value="Genomic_DNA"/>
</dbReference>
<feature type="transmembrane region" description="Helical" evidence="1">
    <location>
        <begin position="6"/>
        <end position="24"/>
    </location>
</feature>
<comment type="caution">
    <text evidence="2">The sequence shown here is derived from an EMBL/GenBank/DDBJ whole genome shotgun (WGS) entry which is preliminary data.</text>
</comment>
<keyword evidence="1" id="KW-0812">Transmembrane</keyword>
<gene>
    <name evidence="2" type="ORF">HJG60_008673</name>
</gene>
<proteinExistence type="predicted"/>
<sequence length="139" mass="15936">MWHLFIIFYHAHVILFSLFTPFSLSPLSPLRDTRICTYFRTISDMCPVTPKFSSRDFPGQAYSPVSLQCSDQNQEIHTNTVLLANTQTPSDFISFLKCPLQKNKTKQTNKQKPHNVLGSRVQTRLRHCTSVACLFCPLV</sequence>
<keyword evidence="1" id="KW-1133">Transmembrane helix</keyword>
<accession>A0A834DKI3</accession>
<name>A0A834DKI3_9CHIR</name>
<evidence type="ECO:0000313" key="3">
    <source>
        <dbReference type="Proteomes" id="UP000664940"/>
    </source>
</evidence>
<protein>
    <submittedName>
        <fullName evidence="2">Uncharacterized protein</fullName>
    </submittedName>
</protein>
<organism evidence="2 3">
    <name type="scientific">Phyllostomus discolor</name>
    <name type="common">pale spear-nosed bat</name>
    <dbReference type="NCBI Taxonomy" id="89673"/>
    <lineage>
        <taxon>Eukaryota</taxon>
        <taxon>Metazoa</taxon>
        <taxon>Chordata</taxon>
        <taxon>Craniata</taxon>
        <taxon>Vertebrata</taxon>
        <taxon>Euteleostomi</taxon>
        <taxon>Mammalia</taxon>
        <taxon>Eutheria</taxon>
        <taxon>Laurasiatheria</taxon>
        <taxon>Chiroptera</taxon>
        <taxon>Yangochiroptera</taxon>
        <taxon>Phyllostomidae</taxon>
        <taxon>Phyllostominae</taxon>
        <taxon>Phyllostomus</taxon>
    </lineage>
</organism>
<dbReference type="AlphaFoldDB" id="A0A834DKI3"/>
<dbReference type="Proteomes" id="UP000664940">
    <property type="component" value="Unassembled WGS sequence"/>
</dbReference>
<evidence type="ECO:0000256" key="1">
    <source>
        <dbReference type="SAM" id="Phobius"/>
    </source>
</evidence>